<dbReference type="Proteomes" id="UP000828941">
    <property type="component" value="Chromosome 13"/>
</dbReference>
<sequence>MPLLGTPKVSSALLQLGYFFTVQVFIGSPLYPEYLAMDIGSPLIWTQCQPSTLNISYGDSSSSKGIFSTETFRLPQNPLIQVPDIAFGCGQDNETSIKVTQGVLGMNLSPVSLVNQLKEAKRRFSYCLIEQSASLLRFGDNASFGGRDYKTIPIS</sequence>
<accession>A0ACB9KR61</accession>
<comment type="caution">
    <text evidence="1">The sequence shown here is derived from an EMBL/GenBank/DDBJ whole genome shotgun (WGS) entry which is preliminary data.</text>
</comment>
<evidence type="ECO:0000313" key="1">
    <source>
        <dbReference type="EMBL" id="KAI4299839.1"/>
    </source>
</evidence>
<evidence type="ECO:0000313" key="2">
    <source>
        <dbReference type="Proteomes" id="UP000828941"/>
    </source>
</evidence>
<gene>
    <name evidence="1" type="ORF">L6164_033263</name>
</gene>
<dbReference type="EMBL" id="CM039438">
    <property type="protein sequence ID" value="KAI4299839.1"/>
    <property type="molecule type" value="Genomic_DNA"/>
</dbReference>
<name>A0ACB9KR61_BAUVA</name>
<protein>
    <submittedName>
        <fullName evidence="1">Uncharacterized protein</fullName>
    </submittedName>
</protein>
<proteinExistence type="predicted"/>
<keyword evidence="2" id="KW-1185">Reference proteome</keyword>
<reference evidence="1 2" key="1">
    <citation type="journal article" date="2022" name="DNA Res.">
        <title>Chromosomal-level genome assembly of the orchid tree Bauhinia variegata (Leguminosae; Cercidoideae) supports the allotetraploid origin hypothesis of Bauhinia.</title>
        <authorList>
            <person name="Zhong Y."/>
            <person name="Chen Y."/>
            <person name="Zheng D."/>
            <person name="Pang J."/>
            <person name="Liu Y."/>
            <person name="Luo S."/>
            <person name="Meng S."/>
            <person name="Qian L."/>
            <person name="Wei D."/>
            <person name="Dai S."/>
            <person name="Zhou R."/>
        </authorList>
    </citation>
    <scope>NUCLEOTIDE SEQUENCE [LARGE SCALE GENOMIC DNA]</scope>
    <source>
        <strain evidence="1">BV-YZ2020</strain>
    </source>
</reference>
<organism evidence="1 2">
    <name type="scientific">Bauhinia variegata</name>
    <name type="common">Purple orchid tree</name>
    <name type="synonym">Phanera variegata</name>
    <dbReference type="NCBI Taxonomy" id="167791"/>
    <lineage>
        <taxon>Eukaryota</taxon>
        <taxon>Viridiplantae</taxon>
        <taxon>Streptophyta</taxon>
        <taxon>Embryophyta</taxon>
        <taxon>Tracheophyta</taxon>
        <taxon>Spermatophyta</taxon>
        <taxon>Magnoliopsida</taxon>
        <taxon>eudicotyledons</taxon>
        <taxon>Gunneridae</taxon>
        <taxon>Pentapetalae</taxon>
        <taxon>rosids</taxon>
        <taxon>fabids</taxon>
        <taxon>Fabales</taxon>
        <taxon>Fabaceae</taxon>
        <taxon>Cercidoideae</taxon>
        <taxon>Cercideae</taxon>
        <taxon>Bauhiniinae</taxon>
        <taxon>Bauhinia</taxon>
    </lineage>
</organism>